<keyword evidence="3" id="KW-1185">Reference proteome</keyword>
<keyword evidence="1" id="KW-1133">Transmembrane helix</keyword>
<proteinExistence type="predicted"/>
<evidence type="ECO:0000313" key="3">
    <source>
        <dbReference type="Proteomes" id="UP000261704"/>
    </source>
</evidence>
<dbReference type="RefSeq" id="WP_118941576.1">
    <property type="nucleotide sequence ID" value="NZ_CP032125.1"/>
</dbReference>
<accession>A0A347UDJ0</accession>
<gene>
    <name evidence="2" type="ORF">BAR1_02640</name>
</gene>
<keyword evidence="1" id="KW-0812">Transmembrane</keyword>
<evidence type="ECO:0000256" key="1">
    <source>
        <dbReference type="SAM" id="Phobius"/>
    </source>
</evidence>
<reference evidence="2 3" key="1">
    <citation type="submission" date="2018-09" db="EMBL/GenBank/DDBJ databases">
        <title>Profundibacter amoris BAR1 gen. nov., sp. nov., a new member of the Roseobacter clade isolated at Lokis Castle Vent Field on the Arctic Mid-Oceanic Ridge.</title>
        <authorList>
            <person name="Le Moine Bauer S."/>
            <person name="Sjoeberg A.G."/>
            <person name="L'Haridon S."/>
            <person name="Stokke R."/>
            <person name="Roalkvam I."/>
            <person name="Steen I.H."/>
            <person name="Dahle H."/>
        </authorList>
    </citation>
    <scope>NUCLEOTIDE SEQUENCE [LARGE SCALE GENOMIC DNA]</scope>
    <source>
        <strain evidence="2 3">BAR1</strain>
    </source>
</reference>
<feature type="transmembrane region" description="Helical" evidence="1">
    <location>
        <begin position="60"/>
        <end position="78"/>
    </location>
</feature>
<feature type="transmembrane region" description="Helical" evidence="1">
    <location>
        <begin position="30"/>
        <end position="48"/>
    </location>
</feature>
<dbReference type="KEGG" id="pamo:BAR1_02640"/>
<protein>
    <submittedName>
        <fullName evidence="2">Uncharacterized protein</fullName>
    </submittedName>
</protein>
<dbReference type="Proteomes" id="UP000261704">
    <property type="component" value="Chromosome"/>
</dbReference>
<organism evidence="2 3">
    <name type="scientific">Profundibacter amoris</name>
    <dbReference type="NCBI Taxonomy" id="2171755"/>
    <lineage>
        <taxon>Bacteria</taxon>
        <taxon>Pseudomonadati</taxon>
        <taxon>Pseudomonadota</taxon>
        <taxon>Alphaproteobacteria</taxon>
        <taxon>Rhodobacterales</taxon>
        <taxon>Paracoccaceae</taxon>
        <taxon>Profundibacter</taxon>
    </lineage>
</organism>
<sequence length="114" mass="13054">MSDPKDNPDTYPALGRMLLWVDKPGSATKIFWALAVVCGLLFLVDFTYEKHGYFHIEDLPGFFGFYGFIMFTGLILAAKGLRVLIKRPEDYYGDKAVDREEYPEAELEKVDYDA</sequence>
<dbReference type="EMBL" id="CP032125">
    <property type="protein sequence ID" value="AXX96918.1"/>
    <property type="molecule type" value="Genomic_DNA"/>
</dbReference>
<dbReference type="OrthoDB" id="282116at2"/>
<name>A0A347UDJ0_9RHOB</name>
<keyword evidence="1" id="KW-0472">Membrane</keyword>
<evidence type="ECO:0000313" key="2">
    <source>
        <dbReference type="EMBL" id="AXX96918.1"/>
    </source>
</evidence>
<dbReference type="AlphaFoldDB" id="A0A347UDJ0"/>